<accession>A0AA36N847</accession>
<protein>
    <submittedName>
        <fullName evidence="1">Uncharacterized protein</fullName>
    </submittedName>
</protein>
<dbReference type="AlphaFoldDB" id="A0AA36N847"/>
<reference evidence="1" key="1">
    <citation type="submission" date="2023-08" db="EMBL/GenBank/DDBJ databases">
        <authorList>
            <person name="Chen Y."/>
            <person name="Shah S."/>
            <person name="Dougan E. K."/>
            <person name="Thang M."/>
            <person name="Chan C."/>
        </authorList>
    </citation>
    <scope>NUCLEOTIDE SEQUENCE</scope>
</reference>
<sequence>RKGISRSGLSTVLDELKKKDFPDATSRQTIKRRRDADVDVQTRYGKLLQDWKVTLLPVGKTKKKSGSVTKPKEMKTVEFPFVQPIPLLCHMFILWELRKHGELEALKAECASYFRLVGDAGDQCLGEVNFFATAMGKNFCCVTQWNALGSNKFQKSAESLVADLSQIMDVCIHRDGATSTPS</sequence>
<feature type="non-terminal residue" evidence="1">
    <location>
        <position position="1"/>
    </location>
</feature>
<keyword evidence="2" id="KW-1185">Reference proteome</keyword>
<evidence type="ECO:0000313" key="2">
    <source>
        <dbReference type="Proteomes" id="UP001178507"/>
    </source>
</evidence>
<evidence type="ECO:0000313" key="1">
    <source>
        <dbReference type="EMBL" id="CAJ1392848.1"/>
    </source>
</evidence>
<feature type="non-terminal residue" evidence="1">
    <location>
        <position position="182"/>
    </location>
</feature>
<proteinExistence type="predicted"/>
<comment type="caution">
    <text evidence="1">The sequence shown here is derived from an EMBL/GenBank/DDBJ whole genome shotgun (WGS) entry which is preliminary data.</text>
</comment>
<dbReference type="Proteomes" id="UP001178507">
    <property type="component" value="Unassembled WGS sequence"/>
</dbReference>
<dbReference type="EMBL" id="CAUJNA010002427">
    <property type="protein sequence ID" value="CAJ1392848.1"/>
    <property type="molecule type" value="Genomic_DNA"/>
</dbReference>
<organism evidence="1 2">
    <name type="scientific">Effrenium voratum</name>
    <dbReference type="NCBI Taxonomy" id="2562239"/>
    <lineage>
        <taxon>Eukaryota</taxon>
        <taxon>Sar</taxon>
        <taxon>Alveolata</taxon>
        <taxon>Dinophyceae</taxon>
        <taxon>Suessiales</taxon>
        <taxon>Symbiodiniaceae</taxon>
        <taxon>Effrenium</taxon>
    </lineage>
</organism>
<name>A0AA36N847_9DINO</name>
<gene>
    <name evidence="1" type="ORF">EVOR1521_LOCUS17846</name>
</gene>